<dbReference type="Pfam" id="PF13830">
    <property type="entry name" value="DUF4192"/>
    <property type="match status" value="1"/>
</dbReference>
<evidence type="ECO:0000313" key="1">
    <source>
        <dbReference type="EMBL" id="MDG3016567.1"/>
    </source>
</evidence>
<gene>
    <name evidence="1" type="ORF">NVS88_18585</name>
</gene>
<dbReference type="InterPro" id="IPR025447">
    <property type="entry name" value="DUF4192"/>
</dbReference>
<sequence length="382" mass="41012">MTSSTNPPTSELRPEPLHIDDPGALIAATPAMLGFLPARSLVLVCLVGGPQYTVNAVLRHDLCWADDETGDGSGHAMTPVLQRFSDFCAREEIEAAIALVIDDEADGEVLAGGDRSSSARRHRWLAADLAEVLERAGTELRGAHQVPRIAAGERWTDLGRDPRGGTVPDPASSPVTAAHVFGGRVIRSDRGELEELLSPGLELRREALAELIDRARDRVRLAREFGGPRASRKELEFVLDRIADESAESLDAEELVEIALALTNPAVRDCLFALALGDHADAAERLWLTLTRVLPDFERAEAATLVAFGAYVRGDGPFAGVALDAALEADPLNRMAGLLDDALQRGIRPERIRELAYTAFGCARRLGVRLPPAAESVHAGGV</sequence>
<dbReference type="RefSeq" id="WP_332520570.1">
    <property type="nucleotide sequence ID" value="NZ_JANRHA010000015.1"/>
</dbReference>
<proteinExistence type="predicted"/>
<dbReference type="EMBL" id="JANRHA010000015">
    <property type="protein sequence ID" value="MDG3016567.1"/>
    <property type="molecule type" value="Genomic_DNA"/>
</dbReference>
<dbReference type="Proteomes" id="UP001152755">
    <property type="component" value="Unassembled WGS sequence"/>
</dbReference>
<evidence type="ECO:0000313" key="2">
    <source>
        <dbReference type="Proteomes" id="UP001152755"/>
    </source>
</evidence>
<accession>A0A9X4RFR6</accession>
<keyword evidence="2" id="KW-1185">Reference proteome</keyword>
<comment type="caution">
    <text evidence="1">The sequence shown here is derived from an EMBL/GenBank/DDBJ whole genome shotgun (WGS) entry which is preliminary data.</text>
</comment>
<name>A0A9X4RFR6_9ACTN</name>
<protein>
    <submittedName>
        <fullName evidence="1">DUF4192 domain-containing protein</fullName>
    </submittedName>
</protein>
<organism evidence="1 2">
    <name type="scientific">Speluncibacter jeojiensis</name>
    <dbReference type="NCBI Taxonomy" id="2710754"/>
    <lineage>
        <taxon>Bacteria</taxon>
        <taxon>Bacillati</taxon>
        <taxon>Actinomycetota</taxon>
        <taxon>Actinomycetes</taxon>
        <taxon>Mycobacteriales</taxon>
        <taxon>Speluncibacteraceae</taxon>
        <taxon>Speluncibacter</taxon>
    </lineage>
</organism>
<reference evidence="1" key="1">
    <citation type="submission" date="2022-08" db="EMBL/GenBank/DDBJ databases">
        <title>Genome analysis of Corynebacteriales strain.</title>
        <authorList>
            <person name="Lee S.D."/>
        </authorList>
    </citation>
    <scope>NUCLEOTIDE SEQUENCE</scope>
    <source>
        <strain evidence="1">D3-21</strain>
    </source>
</reference>
<dbReference type="AlphaFoldDB" id="A0A9X4RFR6"/>